<name>A0A5S5DAM2_9SPHI</name>
<reference evidence="3 4" key="1">
    <citation type="submission" date="2019-07" db="EMBL/GenBank/DDBJ databases">
        <title>Genomic Encyclopedia of Archaeal and Bacterial Type Strains, Phase II (KMG-II): from individual species to whole genera.</title>
        <authorList>
            <person name="Goeker M."/>
        </authorList>
    </citation>
    <scope>NUCLEOTIDE SEQUENCE [LARGE SCALE GENOMIC DNA]</scope>
    <source>
        <strain evidence="3 4">DSM 18850</strain>
    </source>
</reference>
<keyword evidence="2 3" id="KW-0808">Transferase</keyword>
<evidence type="ECO:0000256" key="1">
    <source>
        <dbReference type="ARBA" id="ARBA00022676"/>
    </source>
</evidence>
<dbReference type="EMBL" id="VNHX01000016">
    <property type="protein sequence ID" value="TYP92448.1"/>
    <property type="molecule type" value="Genomic_DNA"/>
</dbReference>
<dbReference type="PANTHER" id="PTHR30160:SF1">
    <property type="entry name" value="LIPOPOLYSACCHARIDE 1,2-N-ACETYLGLUCOSAMINETRANSFERASE-RELATED"/>
    <property type="match status" value="1"/>
</dbReference>
<dbReference type="Proteomes" id="UP000325105">
    <property type="component" value="Unassembled WGS sequence"/>
</dbReference>
<dbReference type="InterPro" id="IPR002201">
    <property type="entry name" value="Glyco_trans_9"/>
</dbReference>
<dbReference type="CDD" id="cd03789">
    <property type="entry name" value="GT9_LPS_heptosyltransferase"/>
    <property type="match status" value="1"/>
</dbReference>
<evidence type="ECO:0000313" key="3">
    <source>
        <dbReference type="EMBL" id="TYP92448.1"/>
    </source>
</evidence>
<dbReference type="GO" id="GO:0005829">
    <property type="term" value="C:cytosol"/>
    <property type="evidence" value="ECO:0007669"/>
    <property type="project" value="TreeGrafter"/>
</dbReference>
<dbReference type="Gene3D" id="3.40.50.2000">
    <property type="entry name" value="Glycogen Phosphorylase B"/>
    <property type="match status" value="2"/>
</dbReference>
<evidence type="ECO:0000313" key="4">
    <source>
        <dbReference type="Proteomes" id="UP000325105"/>
    </source>
</evidence>
<proteinExistence type="predicted"/>
<dbReference type="Pfam" id="PF01075">
    <property type="entry name" value="Glyco_transf_9"/>
    <property type="match status" value="1"/>
</dbReference>
<dbReference type="OrthoDB" id="9797795at2"/>
<dbReference type="AlphaFoldDB" id="A0A5S5DAM2"/>
<gene>
    <name evidence="3" type="ORF">BC792_11650</name>
</gene>
<dbReference type="GO" id="GO:0008713">
    <property type="term" value="F:ADP-heptose-lipopolysaccharide heptosyltransferase activity"/>
    <property type="evidence" value="ECO:0007669"/>
    <property type="project" value="TreeGrafter"/>
</dbReference>
<organism evidence="3 4">
    <name type="scientific">Sphingobacterium allocomposti</name>
    <dbReference type="NCBI Taxonomy" id="415956"/>
    <lineage>
        <taxon>Bacteria</taxon>
        <taxon>Pseudomonadati</taxon>
        <taxon>Bacteroidota</taxon>
        <taxon>Sphingobacteriia</taxon>
        <taxon>Sphingobacteriales</taxon>
        <taxon>Sphingobacteriaceae</taxon>
        <taxon>Sphingobacterium</taxon>
    </lineage>
</organism>
<keyword evidence="1" id="KW-0328">Glycosyltransferase</keyword>
<protein>
    <submittedName>
        <fullName evidence="3">ADP-heptose:LPS heptosyltransferase</fullName>
    </submittedName>
</protein>
<dbReference type="SUPFAM" id="SSF53756">
    <property type="entry name" value="UDP-Glycosyltransferase/glycogen phosphorylase"/>
    <property type="match status" value="1"/>
</dbReference>
<keyword evidence="4" id="KW-1185">Reference proteome</keyword>
<dbReference type="GO" id="GO:0009244">
    <property type="term" value="P:lipopolysaccharide core region biosynthetic process"/>
    <property type="evidence" value="ECO:0007669"/>
    <property type="project" value="TreeGrafter"/>
</dbReference>
<dbReference type="RefSeq" id="WP_148909278.1">
    <property type="nucleotide sequence ID" value="NZ_VNHX01000016.1"/>
</dbReference>
<dbReference type="InterPro" id="IPR051199">
    <property type="entry name" value="LPS_LOS_Heptosyltrfase"/>
</dbReference>
<comment type="caution">
    <text evidence="3">The sequence shown here is derived from an EMBL/GenBank/DDBJ whole genome shotgun (WGS) entry which is preliminary data.</text>
</comment>
<dbReference type="PANTHER" id="PTHR30160">
    <property type="entry name" value="TETRAACYLDISACCHARIDE 4'-KINASE-RELATED"/>
    <property type="match status" value="1"/>
</dbReference>
<sequence length="371" mass="42293">MDHLQVSDVRKIAVLRTNQGVGDLLVCLPAIRSLKAAYPHAEIVWLGLSWHERFLCDRPTGIDRLIEVPPSLQLRNLNQKMDRDETAFFEDLRREAFDIAINFQAEEDLSYYILQQLNARCIIGQSMSLRQLYDRSIPYTYYQHEIIRHIHLVRLLGANDITLSPTIELHNWEKEEAERLILELAMEKPFVLLHPGATDMRRRWPTSKFATVADELIEKGFDILLAGDERDAPIIQDVIQQMNGKAYVLYDGIALGVLAALHTLSQLVISNDTGPLHLARSVSCPTIGLYWAPNVINWGPLNQDRHIQLISWDLPCPSCGIIPNRPYPFEPKSAQCQHLHSFIRTIAVADVLDAAHRLLFTARPYVNQIGC</sequence>
<evidence type="ECO:0000256" key="2">
    <source>
        <dbReference type="ARBA" id="ARBA00022679"/>
    </source>
</evidence>
<accession>A0A5S5DAM2</accession>